<name>A0A382V4I3_9ZZZZ</name>
<dbReference type="Pfam" id="PF00557">
    <property type="entry name" value="Peptidase_M24"/>
    <property type="match status" value="1"/>
</dbReference>
<organism evidence="7">
    <name type="scientific">marine metagenome</name>
    <dbReference type="NCBI Taxonomy" id="408172"/>
    <lineage>
        <taxon>unclassified sequences</taxon>
        <taxon>metagenomes</taxon>
        <taxon>ecological metagenomes</taxon>
    </lineage>
</organism>
<dbReference type="GO" id="GO:0046872">
    <property type="term" value="F:metal ion binding"/>
    <property type="evidence" value="ECO:0007669"/>
    <property type="project" value="UniProtKB-KW"/>
</dbReference>
<evidence type="ECO:0000256" key="4">
    <source>
        <dbReference type="ARBA" id="ARBA00022801"/>
    </source>
</evidence>
<sequence>EYHVAAEIDAEFRTGNADHAYPPIVASGKNSCVLHYTENNKILNDGDLLLIDAGCESLGYASDITRTFPINGRFSKAQKQVYQIVLSAQKSAIACIKPGEKVNTPHEIACDIISRALTKLGIMKELKDLTEFYMHRTGHWLGLDVHDVGEYKIDNDFRDFEEGMVTTVEPGIYIRKNDKIDPKYWNIGIRIEDDVLVTKDGHHVLSKSAVKEVKDIEYLMSQNIT</sequence>
<comment type="similarity">
    <text evidence="2">Belongs to the peptidase M24B family.</text>
</comment>
<dbReference type="GO" id="GO:0006508">
    <property type="term" value="P:proteolysis"/>
    <property type="evidence" value="ECO:0007669"/>
    <property type="project" value="TreeGrafter"/>
</dbReference>
<dbReference type="AlphaFoldDB" id="A0A382V4I3"/>
<protein>
    <recommendedName>
        <fullName evidence="6">Peptidase M24 domain-containing protein</fullName>
    </recommendedName>
</protein>
<dbReference type="InterPro" id="IPR036005">
    <property type="entry name" value="Creatinase/aminopeptidase-like"/>
</dbReference>
<dbReference type="EMBL" id="UINC01148766">
    <property type="protein sequence ID" value="SVD40838.1"/>
    <property type="molecule type" value="Genomic_DNA"/>
</dbReference>
<evidence type="ECO:0000259" key="6">
    <source>
        <dbReference type="Pfam" id="PF00557"/>
    </source>
</evidence>
<dbReference type="SUPFAM" id="SSF55920">
    <property type="entry name" value="Creatinase/aminopeptidase"/>
    <property type="match status" value="1"/>
</dbReference>
<evidence type="ECO:0000256" key="2">
    <source>
        <dbReference type="ARBA" id="ARBA00008766"/>
    </source>
</evidence>
<dbReference type="PANTHER" id="PTHR43226:SF4">
    <property type="entry name" value="XAA-PRO AMINOPEPTIDASE 3"/>
    <property type="match status" value="1"/>
</dbReference>
<reference evidence="7" key="1">
    <citation type="submission" date="2018-05" db="EMBL/GenBank/DDBJ databases">
        <authorList>
            <person name="Lanie J.A."/>
            <person name="Ng W.-L."/>
            <person name="Kazmierczak K.M."/>
            <person name="Andrzejewski T.M."/>
            <person name="Davidsen T.M."/>
            <person name="Wayne K.J."/>
            <person name="Tettelin H."/>
            <person name="Glass J.I."/>
            <person name="Rusch D."/>
            <person name="Podicherti R."/>
            <person name="Tsui H.-C.T."/>
            <person name="Winkler M.E."/>
        </authorList>
    </citation>
    <scope>NUCLEOTIDE SEQUENCE</scope>
</reference>
<dbReference type="GO" id="GO:0004177">
    <property type="term" value="F:aminopeptidase activity"/>
    <property type="evidence" value="ECO:0007669"/>
    <property type="project" value="TreeGrafter"/>
</dbReference>
<evidence type="ECO:0000313" key="7">
    <source>
        <dbReference type="EMBL" id="SVD40838.1"/>
    </source>
</evidence>
<gene>
    <name evidence="7" type="ORF">METZ01_LOCUS393692</name>
</gene>
<accession>A0A382V4I3</accession>
<dbReference type="Gene3D" id="3.90.230.10">
    <property type="entry name" value="Creatinase/methionine aminopeptidase superfamily"/>
    <property type="match status" value="1"/>
</dbReference>
<evidence type="ECO:0000256" key="3">
    <source>
        <dbReference type="ARBA" id="ARBA00022723"/>
    </source>
</evidence>
<evidence type="ECO:0000256" key="5">
    <source>
        <dbReference type="ARBA" id="ARBA00023211"/>
    </source>
</evidence>
<feature type="domain" description="Peptidase M24" evidence="6">
    <location>
        <begin position="1"/>
        <end position="199"/>
    </location>
</feature>
<dbReference type="CDD" id="cd01087">
    <property type="entry name" value="Prolidase"/>
    <property type="match status" value="1"/>
</dbReference>
<dbReference type="InterPro" id="IPR052433">
    <property type="entry name" value="X-Pro_dipept-like"/>
</dbReference>
<dbReference type="InterPro" id="IPR000994">
    <property type="entry name" value="Pept_M24"/>
</dbReference>
<feature type="non-terminal residue" evidence="7">
    <location>
        <position position="1"/>
    </location>
</feature>
<keyword evidence="3" id="KW-0479">Metal-binding</keyword>
<proteinExistence type="inferred from homology"/>
<dbReference type="PANTHER" id="PTHR43226">
    <property type="entry name" value="XAA-PRO AMINOPEPTIDASE 3"/>
    <property type="match status" value="1"/>
</dbReference>
<keyword evidence="5" id="KW-0464">Manganese</keyword>
<keyword evidence="4" id="KW-0378">Hydrolase</keyword>
<comment type="cofactor">
    <cofactor evidence="1">
        <name>Mn(2+)</name>
        <dbReference type="ChEBI" id="CHEBI:29035"/>
    </cofactor>
</comment>
<dbReference type="GO" id="GO:0005829">
    <property type="term" value="C:cytosol"/>
    <property type="evidence" value="ECO:0007669"/>
    <property type="project" value="TreeGrafter"/>
</dbReference>
<evidence type="ECO:0000256" key="1">
    <source>
        <dbReference type="ARBA" id="ARBA00001936"/>
    </source>
</evidence>
<dbReference type="InterPro" id="IPR001131">
    <property type="entry name" value="Peptidase_M24B_aminopep-P_CS"/>
</dbReference>
<dbReference type="PROSITE" id="PS00491">
    <property type="entry name" value="PROLINE_PEPTIDASE"/>
    <property type="match status" value="1"/>
</dbReference>